<sequence>MKNLTNYSSFFKFFYRIKSFKNHISIPLSIRWKGVTKAINTNSIESVEQFEKESYKDLCVPFYKFDSPSLFYDWALSTDEQVGGESIGTLAFNEEEKYAEVKGKLVEERNNLLQQRMYVGLACEFSSRINLKNYNGIRMQIKTDGNLYKTHITCSSDYDLLHDAYAFTIDNTNEWQTVEIPFSRFLVEKLKGQDSSKFMQNFIYDKFILKGFSIVIESEEEKQFQFQIKSIDMIYRHDFNQVLAKYKRPFFFKTQESYNQLQYLDVGDSVLELRSESNFANMQKTTVNEVMNPKEVKQFVSFKDKINQKNQNQQS</sequence>
<keyword evidence="4" id="KW-0143">Chaperone</keyword>
<dbReference type="InParanoid" id="I7MMC4"/>
<evidence type="ECO:0000256" key="1">
    <source>
        <dbReference type="ARBA" id="ARBA00004173"/>
    </source>
</evidence>
<dbReference type="KEGG" id="tet:TTHERM_00239020"/>
<proteinExistence type="inferred from homology"/>
<dbReference type="InterPro" id="IPR039131">
    <property type="entry name" value="NDUFAF1"/>
</dbReference>
<accession>I7MMC4</accession>
<dbReference type="Pfam" id="PF08547">
    <property type="entry name" value="CIA30"/>
    <property type="match status" value="1"/>
</dbReference>
<evidence type="ECO:0000256" key="3">
    <source>
        <dbReference type="ARBA" id="ARBA00023128"/>
    </source>
</evidence>
<dbReference type="eggNOG" id="ENOG502SY0V">
    <property type="taxonomic scope" value="Eukaryota"/>
</dbReference>
<organism evidence="6 7">
    <name type="scientific">Tetrahymena thermophila (strain SB210)</name>
    <dbReference type="NCBI Taxonomy" id="312017"/>
    <lineage>
        <taxon>Eukaryota</taxon>
        <taxon>Sar</taxon>
        <taxon>Alveolata</taxon>
        <taxon>Ciliophora</taxon>
        <taxon>Intramacronucleata</taxon>
        <taxon>Oligohymenophorea</taxon>
        <taxon>Hymenostomatida</taxon>
        <taxon>Tetrahymenina</taxon>
        <taxon>Tetrahymenidae</taxon>
        <taxon>Tetrahymena</taxon>
    </lineage>
</organism>
<evidence type="ECO:0000313" key="6">
    <source>
        <dbReference type="EMBL" id="EAS04582.2"/>
    </source>
</evidence>
<evidence type="ECO:0000313" key="7">
    <source>
        <dbReference type="Proteomes" id="UP000009168"/>
    </source>
</evidence>
<dbReference type="GO" id="GO:0051082">
    <property type="term" value="F:unfolded protein binding"/>
    <property type="evidence" value="ECO:0007669"/>
    <property type="project" value="TreeGrafter"/>
</dbReference>
<feature type="domain" description="NADH:ubiquinone oxidoreductase intermediate-associated protein 30" evidence="5">
    <location>
        <begin position="64"/>
        <end position="228"/>
    </location>
</feature>
<name>I7MMC4_TETTS</name>
<dbReference type="GO" id="GO:0005739">
    <property type="term" value="C:mitochondrion"/>
    <property type="evidence" value="ECO:0007669"/>
    <property type="project" value="UniProtKB-SubCell"/>
</dbReference>
<dbReference type="Proteomes" id="UP000009168">
    <property type="component" value="Unassembled WGS sequence"/>
</dbReference>
<keyword evidence="7" id="KW-1185">Reference proteome</keyword>
<dbReference type="RefSeq" id="XP_001024827.2">
    <property type="nucleotide sequence ID" value="XM_001024827.2"/>
</dbReference>
<keyword evidence="3" id="KW-0496">Mitochondrion</keyword>
<comment type="similarity">
    <text evidence="2">Belongs to the CIA30 family.</text>
</comment>
<dbReference type="InterPro" id="IPR013857">
    <property type="entry name" value="NADH-UbQ_OxRdtase-assoc_prot30"/>
</dbReference>
<dbReference type="GO" id="GO:0006120">
    <property type="term" value="P:mitochondrial electron transport, NADH to ubiquinone"/>
    <property type="evidence" value="ECO:0007669"/>
    <property type="project" value="TreeGrafter"/>
</dbReference>
<dbReference type="OrthoDB" id="42561at2759"/>
<dbReference type="PANTHER" id="PTHR13194">
    <property type="entry name" value="COMPLEX I INTERMEDIATE-ASSOCIATED PROTEIN 30"/>
    <property type="match status" value="1"/>
</dbReference>
<comment type="subcellular location">
    <subcellularLocation>
        <location evidence="1">Mitochondrion</location>
    </subcellularLocation>
</comment>
<protein>
    <submittedName>
        <fullName evidence="6">Carbohydrate-binding domain 11 protein</fullName>
    </submittedName>
</protein>
<dbReference type="PANTHER" id="PTHR13194:SF18">
    <property type="entry name" value="COMPLEX I INTERMEDIATE-ASSOCIATED PROTEIN 30, MITOCHONDRIAL"/>
    <property type="match status" value="1"/>
</dbReference>
<dbReference type="EMBL" id="GG662443">
    <property type="protein sequence ID" value="EAS04582.2"/>
    <property type="molecule type" value="Genomic_DNA"/>
</dbReference>
<dbReference type="SUPFAM" id="SSF49785">
    <property type="entry name" value="Galactose-binding domain-like"/>
    <property type="match status" value="1"/>
</dbReference>
<dbReference type="AlphaFoldDB" id="I7MMC4"/>
<reference evidence="7" key="1">
    <citation type="journal article" date="2006" name="PLoS Biol.">
        <title>Macronuclear genome sequence of the ciliate Tetrahymena thermophila, a model eukaryote.</title>
        <authorList>
            <person name="Eisen J.A."/>
            <person name="Coyne R.S."/>
            <person name="Wu M."/>
            <person name="Wu D."/>
            <person name="Thiagarajan M."/>
            <person name="Wortman J.R."/>
            <person name="Badger J.H."/>
            <person name="Ren Q."/>
            <person name="Amedeo P."/>
            <person name="Jones K.M."/>
            <person name="Tallon L.J."/>
            <person name="Delcher A.L."/>
            <person name="Salzberg S.L."/>
            <person name="Silva J.C."/>
            <person name="Haas B.J."/>
            <person name="Majoros W.H."/>
            <person name="Farzad M."/>
            <person name="Carlton J.M."/>
            <person name="Smith R.K. Jr."/>
            <person name="Garg J."/>
            <person name="Pearlman R.E."/>
            <person name="Karrer K.M."/>
            <person name="Sun L."/>
            <person name="Manning G."/>
            <person name="Elde N.C."/>
            <person name="Turkewitz A.P."/>
            <person name="Asai D.J."/>
            <person name="Wilkes D.E."/>
            <person name="Wang Y."/>
            <person name="Cai H."/>
            <person name="Collins K."/>
            <person name="Stewart B.A."/>
            <person name="Lee S.R."/>
            <person name="Wilamowska K."/>
            <person name="Weinberg Z."/>
            <person name="Ruzzo W.L."/>
            <person name="Wloga D."/>
            <person name="Gaertig J."/>
            <person name="Frankel J."/>
            <person name="Tsao C.-C."/>
            <person name="Gorovsky M.A."/>
            <person name="Keeling P.J."/>
            <person name="Waller R.F."/>
            <person name="Patron N.J."/>
            <person name="Cherry J.M."/>
            <person name="Stover N.A."/>
            <person name="Krieger C.J."/>
            <person name="del Toro C."/>
            <person name="Ryder H.F."/>
            <person name="Williamson S.C."/>
            <person name="Barbeau R.A."/>
            <person name="Hamilton E.P."/>
            <person name="Orias E."/>
        </authorList>
    </citation>
    <scope>NUCLEOTIDE SEQUENCE [LARGE SCALE GENOMIC DNA]</scope>
    <source>
        <strain evidence="7">SB210</strain>
    </source>
</reference>
<dbReference type="GO" id="GO:0032981">
    <property type="term" value="P:mitochondrial respiratory chain complex I assembly"/>
    <property type="evidence" value="ECO:0007669"/>
    <property type="project" value="TreeGrafter"/>
</dbReference>
<dbReference type="GeneID" id="7829930"/>
<gene>
    <name evidence="6" type="ORF">TTHERM_00239020</name>
</gene>
<evidence type="ECO:0000256" key="2">
    <source>
        <dbReference type="ARBA" id="ARBA00007884"/>
    </source>
</evidence>
<evidence type="ECO:0000256" key="4">
    <source>
        <dbReference type="ARBA" id="ARBA00023186"/>
    </source>
</evidence>
<evidence type="ECO:0000259" key="5">
    <source>
        <dbReference type="Pfam" id="PF08547"/>
    </source>
</evidence>
<dbReference type="InterPro" id="IPR008979">
    <property type="entry name" value="Galactose-bd-like_sf"/>
</dbReference>